<gene>
    <name evidence="1" type="ORF">SN811_00380</name>
</gene>
<dbReference type="Proteomes" id="UP000494160">
    <property type="component" value="Unassembled WGS sequence"/>
</dbReference>
<organism evidence="1">
    <name type="scientific">Ligilactobacillus agilis</name>
    <dbReference type="NCBI Taxonomy" id="1601"/>
    <lineage>
        <taxon>Bacteria</taxon>
        <taxon>Bacillati</taxon>
        <taxon>Bacillota</taxon>
        <taxon>Bacilli</taxon>
        <taxon>Lactobacillales</taxon>
        <taxon>Lactobacillaceae</taxon>
        <taxon>Ligilactobacillus</taxon>
    </lineage>
</organism>
<accession>A0A6F9Y276</accession>
<sequence>MKKTRMRKRSHTELCGDPFFYTKLVLGISQNASMVKAISLNGVKGTVTVDKDGSGTATFAGAAYKEGKGVINFTIDFGQGPYSAIQNVE</sequence>
<dbReference type="RefSeq" id="WP_225436874.1">
    <property type="nucleotide sequence ID" value="NZ_BLAP01000003.1"/>
</dbReference>
<name>A0A6F9Y276_9LACO</name>
<evidence type="ECO:0000313" key="1">
    <source>
        <dbReference type="EMBL" id="GET11538.1"/>
    </source>
</evidence>
<protein>
    <submittedName>
        <fullName evidence="1">Uncharacterized protein</fullName>
    </submittedName>
</protein>
<comment type="caution">
    <text evidence="1">The sequence shown here is derived from an EMBL/GenBank/DDBJ whole genome shotgun (WGS) entry which is preliminary data.</text>
</comment>
<reference evidence="1" key="1">
    <citation type="submission" date="2019-10" db="EMBL/GenBank/DDBJ databases">
        <title>Lactobacillus agilis SN811 Whole Genome Sequencing Project.</title>
        <authorList>
            <person name="Suzuki S."/>
            <person name="Endo A."/>
            <person name="Maeno S."/>
            <person name="Shiwa Y."/>
            <person name="Matsutani M."/>
            <person name="Kajikawa A."/>
        </authorList>
    </citation>
    <scope>NUCLEOTIDE SEQUENCE</scope>
    <source>
        <strain evidence="1">SN811</strain>
    </source>
</reference>
<dbReference type="EMBL" id="BLAP01000003">
    <property type="protein sequence ID" value="GET11538.1"/>
    <property type="molecule type" value="Genomic_DNA"/>
</dbReference>
<proteinExistence type="predicted"/>
<dbReference type="AlphaFoldDB" id="A0A6F9Y276"/>